<dbReference type="Pfam" id="PF01850">
    <property type="entry name" value="PIN"/>
    <property type="match status" value="1"/>
</dbReference>
<dbReference type="AlphaFoldDB" id="A0A450TUX1"/>
<dbReference type="CDD" id="cd09874">
    <property type="entry name" value="PIN_MT3492-like"/>
    <property type="match status" value="1"/>
</dbReference>
<feature type="domain" description="PIN" evidence="1">
    <location>
        <begin position="4"/>
        <end position="113"/>
    </location>
</feature>
<proteinExistence type="predicted"/>
<dbReference type="InterPro" id="IPR002716">
    <property type="entry name" value="PIN_dom"/>
</dbReference>
<dbReference type="Gene3D" id="3.40.50.1010">
    <property type="entry name" value="5'-nuclease"/>
    <property type="match status" value="1"/>
</dbReference>
<gene>
    <name evidence="2" type="ORF">BECKFW1821C_GA0114237_10379</name>
</gene>
<evidence type="ECO:0000259" key="1">
    <source>
        <dbReference type="Pfam" id="PF01850"/>
    </source>
</evidence>
<sequence length="146" mass="16418">MNLFLDTSALVKYFHPEAGSLQVIDLIDDLNNQIWASNLASVEFISALHRKFRTGVLNTLQLREALSAFELEWSQMNHYPVDDAVIAQADKLMRKKARQYGLRTLDAIQFASFSLLAEEDWAFVVADGILADVAASENFTVIRIAL</sequence>
<accession>A0A450TUX1</accession>
<organism evidence="2">
    <name type="scientific">Candidatus Kentrum sp. FW</name>
    <dbReference type="NCBI Taxonomy" id="2126338"/>
    <lineage>
        <taxon>Bacteria</taxon>
        <taxon>Pseudomonadati</taxon>
        <taxon>Pseudomonadota</taxon>
        <taxon>Gammaproteobacteria</taxon>
        <taxon>Candidatus Kentrum</taxon>
    </lineage>
</organism>
<evidence type="ECO:0000313" key="2">
    <source>
        <dbReference type="EMBL" id="VFJ72765.1"/>
    </source>
</evidence>
<dbReference type="InterPro" id="IPR029060">
    <property type="entry name" value="PIN-like_dom_sf"/>
</dbReference>
<name>A0A450TUX1_9GAMM</name>
<dbReference type="SUPFAM" id="SSF88723">
    <property type="entry name" value="PIN domain-like"/>
    <property type="match status" value="1"/>
</dbReference>
<reference evidence="2" key="1">
    <citation type="submission" date="2019-02" db="EMBL/GenBank/DDBJ databases">
        <authorList>
            <person name="Gruber-Vodicka R. H."/>
            <person name="Seah K. B. B."/>
        </authorList>
    </citation>
    <scope>NUCLEOTIDE SEQUENCE</scope>
    <source>
        <strain evidence="2">BECK_BZ131</strain>
    </source>
</reference>
<protein>
    <submittedName>
        <fullName evidence="2">Predicted nucleic acid-binding protein, contains PIN domain</fullName>
    </submittedName>
</protein>
<dbReference type="EMBL" id="CAADFE010000037">
    <property type="protein sequence ID" value="VFJ72765.1"/>
    <property type="molecule type" value="Genomic_DNA"/>
</dbReference>